<gene>
    <name evidence="5" type="ORF">GBAR_LOCUS12892</name>
</gene>
<evidence type="ECO:0000313" key="5">
    <source>
        <dbReference type="EMBL" id="CAI8021870.1"/>
    </source>
</evidence>
<feature type="region of interest" description="Disordered" evidence="3">
    <location>
        <begin position="15"/>
        <end position="47"/>
    </location>
</feature>
<feature type="compositionally biased region" description="Gly residues" evidence="3">
    <location>
        <begin position="33"/>
        <end position="43"/>
    </location>
</feature>
<proteinExistence type="predicted"/>
<dbReference type="GO" id="GO:0003723">
    <property type="term" value="F:RNA binding"/>
    <property type="evidence" value="ECO:0007669"/>
    <property type="project" value="UniProtKB-UniRule"/>
</dbReference>
<keyword evidence="2" id="KW-0862">Zinc</keyword>
<evidence type="ECO:0000259" key="4">
    <source>
        <dbReference type="PROSITE" id="PS50103"/>
    </source>
</evidence>
<comment type="caution">
    <text evidence="5">The sequence shown here is derived from an EMBL/GenBank/DDBJ whole genome shotgun (WGS) entry which is preliminary data.</text>
</comment>
<evidence type="ECO:0000256" key="1">
    <source>
        <dbReference type="PROSITE-ProRule" id="PRU00117"/>
    </source>
</evidence>
<dbReference type="GO" id="GO:0008270">
    <property type="term" value="F:zinc ion binding"/>
    <property type="evidence" value="ECO:0007669"/>
    <property type="project" value="UniProtKB-KW"/>
</dbReference>
<dbReference type="InterPro" id="IPR004087">
    <property type="entry name" value="KH_dom"/>
</dbReference>
<keyword evidence="2" id="KW-0863">Zinc-finger</keyword>
<accession>A0AA35S1V0</accession>
<dbReference type="AlphaFoldDB" id="A0AA35S1V0"/>
<feature type="region of interest" description="Disordered" evidence="3">
    <location>
        <begin position="195"/>
        <end position="236"/>
    </location>
</feature>
<dbReference type="SMART" id="SM00322">
    <property type="entry name" value="KH"/>
    <property type="match status" value="1"/>
</dbReference>
<dbReference type="EMBL" id="CASHTH010001919">
    <property type="protein sequence ID" value="CAI8021870.1"/>
    <property type="molecule type" value="Genomic_DNA"/>
</dbReference>
<dbReference type="InterPro" id="IPR000571">
    <property type="entry name" value="Znf_CCCH"/>
</dbReference>
<dbReference type="PROSITE" id="PS50103">
    <property type="entry name" value="ZF_C3H1"/>
    <property type="match status" value="1"/>
</dbReference>
<keyword evidence="1" id="KW-0694">RNA-binding</keyword>
<feature type="zinc finger region" description="C3H1-type" evidence="2">
    <location>
        <begin position="44"/>
        <end position="75"/>
    </location>
</feature>
<keyword evidence="6" id="KW-1185">Reference proteome</keyword>
<evidence type="ECO:0000256" key="3">
    <source>
        <dbReference type="SAM" id="MobiDB-lite"/>
    </source>
</evidence>
<evidence type="ECO:0000256" key="2">
    <source>
        <dbReference type="PROSITE-ProRule" id="PRU00723"/>
    </source>
</evidence>
<keyword evidence="2" id="KW-0479">Metal-binding</keyword>
<organism evidence="5 6">
    <name type="scientific">Geodia barretti</name>
    <name type="common">Barrett's horny sponge</name>
    <dbReference type="NCBI Taxonomy" id="519541"/>
    <lineage>
        <taxon>Eukaryota</taxon>
        <taxon>Metazoa</taxon>
        <taxon>Porifera</taxon>
        <taxon>Demospongiae</taxon>
        <taxon>Heteroscleromorpha</taxon>
        <taxon>Tetractinellida</taxon>
        <taxon>Astrophorina</taxon>
        <taxon>Geodiidae</taxon>
        <taxon>Geodia</taxon>
    </lineage>
</organism>
<sequence length="535" mass="60280">MRSCRGGGRIEGLVSRLGLPAEETEPNMTSRPGGRGRGRGGGVRPPPGHCTRYKFTGKCEKRSKGELCPYRHDLVARKTYQECLEIPEGLSVGIVVGRGGSNLKKLYAITKSCYIEVEKEKVLIITNEQEKLPQLIEKMQQIISQESYYATSPCFINPRGATRSNSYHFRELDGPMLSVCSTTMYELYGSPEQEGEIADDVSPADKPPADPRTSQKKKKARATASKGAEPMPKPLLHLNTKEDVRDCLTRSLQMLVDEKGERKFIIQLSARLGKVMWSRFEGSVYRKDYSLEDLVQLLSSKSSMGKKNFNPIVESAGVRHLRSSFSDNTSHSIEVFDVKGDFVCGARGLEGGTRLDIRLVLQRSVKGQAGLQVVMVRRNEAKEIGFDVLHLERQYDVRIGLYNYEYVTEGEPLHAVVREMVGTLSFPARHLVQFKPKMARWNVHVLRCKRKTTFQLDDRFAATVNCMSEHTFDVEKGRVVELDLKMEQHTQVELHNLAWECAFGRDAGFSSNQALSLLIERGSVDTREFDLLPRP</sequence>
<dbReference type="CDD" id="cd00105">
    <property type="entry name" value="KH-I"/>
    <property type="match status" value="1"/>
</dbReference>
<reference evidence="5" key="1">
    <citation type="submission" date="2023-03" db="EMBL/GenBank/DDBJ databases">
        <authorList>
            <person name="Steffen K."/>
            <person name="Cardenas P."/>
        </authorList>
    </citation>
    <scope>NUCLEOTIDE SEQUENCE</scope>
</reference>
<protein>
    <recommendedName>
        <fullName evidence="4">C3H1-type domain-containing protein</fullName>
    </recommendedName>
</protein>
<name>A0AA35S1V0_GEOBA</name>
<dbReference type="Proteomes" id="UP001174909">
    <property type="component" value="Unassembled WGS sequence"/>
</dbReference>
<dbReference type="PROSITE" id="PS50084">
    <property type="entry name" value="KH_TYPE_1"/>
    <property type="match status" value="1"/>
</dbReference>
<evidence type="ECO:0000313" key="6">
    <source>
        <dbReference type="Proteomes" id="UP001174909"/>
    </source>
</evidence>
<feature type="domain" description="C3H1-type" evidence="4">
    <location>
        <begin position="44"/>
        <end position="75"/>
    </location>
</feature>